<name>A0ABD0BGU5_CORUL</name>
<dbReference type="SUPFAM" id="SSF47413">
    <property type="entry name" value="lambda repressor-like DNA-binding domains"/>
    <property type="match status" value="1"/>
</dbReference>
<dbReference type="RefSeq" id="WP_054314635.1">
    <property type="nucleotide sequence ID" value="NZ_AP031608.1"/>
</dbReference>
<evidence type="ECO:0000313" key="2">
    <source>
        <dbReference type="EMBL" id="GJJ42089.1"/>
    </source>
</evidence>
<dbReference type="CDD" id="cd00093">
    <property type="entry name" value="HTH_XRE"/>
    <property type="match status" value="1"/>
</dbReference>
<dbReference type="AlphaFoldDB" id="A0ABD0BGU5"/>
<reference evidence="2 3" key="1">
    <citation type="submission" date="2021-11" db="EMBL/GenBank/DDBJ databases">
        <title>Whole genome sequences of diphtheriae toxin producing Corynebacterium ulcerans isolates from cats in Osaka, Japan.</title>
        <authorList>
            <person name="Umeda K."/>
            <person name="Hirai Y."/>
        </authorList>
    </citation>
    <scope>NUCLEOTIDE SEQUENCE [LARGE SCALE GENOMIC DNA]</scope>
    <source>
        <strain evidence="2 3">12109B-1</strain>
    </source>
</reference>
<sequence length="60" mass="6596">MARQQKSLSELSDAVGIPLSTIRRSVKGQRAFTIDELASVAAWLGRDLLELVKKTDRVVA</sequence>
<dbReference type="InterPro" id="IPR001387">
    <property type="entry name" value="Cro/C1-type_HTH"/>
</dbReference>
<dbReference type="EMBL" id="BQFK01000001">
    <property type="protein sequence ID" value="GJJ42089.1"/>
    <property type="molecule type" value="Genomic_DNA"/>
</dbReference>
<accession>A0ABD0BGU5</accession>
<evidence type="ECO:0000313" key="3">
    <source>
        <dbReference type="Proteomes" id="UP001205910"/>
    </source>
</evidence>
<organism evidence="2 3">
    <name type="scientific">Corynebacterium ulcerans</name>
    <dbReference type="NCBI Taxonomy" id="65058"/>
    <lineage>
        <taxon>Bacteria</taxon>
        <taxon>Bacillati</taxon>
        <taxon>Actinomycetota</taxon>
        <taxon>Actinomycetes</taxon>
        <taxon>Mycobacteriales</taxon>
        <taxon>Corynebacteriaceae</taxon>
        <taxon>Corynebacterium</taxon>
    </lineage>
</organism>
<protein>
    <recommendedName>
        <fullName evidence="1">HTH cro/C1-type domain-containing protein</fullName>
    </recommendedName>
</protein>
<dbReference type="Proteomes" id="UP001205910">
    <property type="component" value="Unassembled WGS sequence"/>
</dbReference>
<feature type="domain" description="HTH cro/C1-type" evidence="1">
    <location>
        <begin position="7"/>
        <end position="51"/>
    </location>
</feature>
<proteinExistence type="predicted"/>
<comment type="caution">
    <text evidence="2">The sequence shown here is derived from an EMBL/GenBank/DDBJ whole genome shotgun (WGS) entry which is preliminary data.</text>
</comment>
<dbReference type="Gene3D" id="1.10.260.40">
    <property type="entry name" value="lambda repressor-like DNA-binding domains"/>
    <property type="match status" value="1"/>
</dbReference>
<dbReference type="Pfam" id="PF01381">
    <property type="entry name" value="HTH_3"/>
    <property type="match status" value="1"/>
</dbReference>
<dbReference type="InterPro" id="IPR010982">
    <property type="entry name" value="Lambda_DNA-bd_dom_sf"/>
</dbReference>
<dbReference type="PROSITE" id="PS50943">
    <property type="entry name" value="HTH_CROC1"/>
    <property type="match status" value="1"/>
</dbReference>
<evidence type="ECO:0000259" key="1">
    <source>
        <dbReference type="PROSITE" id="PS50943"/>
    </source>
</evidence>
<gene>
    <name evidence="2" type="ORF">CULCOIPH005_02780</name>
</gene>